<dbReference type="Proteomes" id="UP000596660">
    <property type="component" value="Unplaced"/>
</dbReference>
<feature type="compositionally biased region" description="Low complexity" evidence="6">
    <location>
        <begin position="9"/>
        <end position="31"/>
    </location>
</feature>
<dbReference type="PANTHER" id="PTHR10621">
    <property type="entry name" value="UV EXCISION REPAIR PROTEIN RAD23"/>
    <property type="match status" value="1"/>
</dbReference>
<dbReference type="InterPro" id="IPR009060">
    <property type="entry name" value="UBA-like_sf"/>
</dbReference>
<dbReference type="Pfam" id="PF09280">
    <property type="entry name" value="XPC-binding"/>
    <property type="match status" value="1"/>
</dbReference>
<dbReference type="InterPro" id="IPR006636">
    <property type="entry name" value="STI1_HS-bd"/>
</dbReference>
<keyword evidence="4 5" id="KW-0539">Nucleus</keyword>
<dbReference type="Pfam" id="PF00627">
    <property type="entry name" value="UBA"/>
    <property type="match status" value="2"/>
</dbReference>
<keyword evidence="2 5" id="KW-0227">DNA damage</keyword>
<dbReference type="FunFam" id="1.10.8.10:FF:000003">
    <property type="entry name" value="UV excision repair protein RAD23 homolog"/>
    <property type="match status" value="1"/>
</dbReference>
<dbReference type="PRINTS" id="PR01839">
    <property type="entry name" value="RAD23PROTEIN"/>
</dbReference>
<evidence type="ECO:0000256" key="6">
    <source>
        <dbReference type="SAM" id="MobiDB-lite"/>
    </source>
</evidence>
<dbReference type="Gene3D" id="1.10.10.540">
    <property type="entry name" value="XPC-binding domain"/>
    <property type="match status" value="1"/>
</dbReference>
<dbReference type="InterPro" id="IPR015360">
    <property type="entry name" value="XPC-bd"/>
</dbReference>
<dbReference type="SUPFAM" id="SSF101238">
    <property type="entry name" value="XPC-binding domain"/>
    <property type="match status" value="1"/>
</dbReference>
<evidence type="ECO:0000259" key="7">
    <source>
        <dbReference type="PROSITE" id="PS50030"/>
    </source>
</evidence>
<evidence type="ECO:0000313" key="8">
    <source>
        <dbReference type="EnsemblPlants" id="AUR62035244-RA:cds"/>
    </source>
</evidence>
<dbReference type="PROSITE" id="PS50030">
    <property type="entry name" value="UBA"/>
    <property type="match status" value="2"/>
</dbReference>
<dbReference type="InterPro" id="IPR004806">
    <property type="entry name" value="Rad23"/>
</dbReference>
<dbReference type="SMART" id="SM00165">
    <property type="entry name" value="UBA"/>
    <property type="match status" value="2"/>
</dbReference>
<dbReference type="InterPro" id="IPR015940">
    <property type="entry name" value="UBA"/>
</dbReference>
<keyword evidence="9" id="KW-1185">Reference proteome</keyword>
<dbReference type="GO" id="GO:0043130">
    <property type="term" value="F:ubiquitin binding"/>
    <property type="evidence" value="ECO:0007669"/>
    <property type="project" value="UniProtKB-UniRule"/>
</dbReference>
<feature type="region of interest" description="Disordered" evidence="6">
    <location>
        <begin position="268"/>
        <end position="293"/>
    </location>
</feature>
<evidence type="ECO:0000256" key="4">
    <source>
        <dbReference type="ARBA" id="ARBA00023242"/>
    </source>
</evidence>
<dbReference type="GO" id="GO:0006289">
    <property type="term" value="P:nucleotide-excision repair"/>
    <property type="evidence" value="ECO:0007669"/>
    <property type="project" value="UniProtKB-UniRule"/>
</dbReference>
<dbReference type="Gramene" id="AUR62035244-RA">
    <property type="protein sequence ID" value="AUR62035244-RA:cds"/>
    <property type="gene ID" value="AUR62035244"/>
</dbReference>
<feature type="domain" description="UBA" evidence="7">
    <location>
        <begin position="75"/>
        <end position="119"/>
    </location>
</feature>
<reference evidence="8" key="2">
    <citation type="submission" date="2021-03" db="UniProtKB">
        <authorList>
            <consortium name="EnsemblPlants"/>
        </authorList>
    </citation>
    <scope>IDENTIFICATION</scope>
</reference>
<comment type="function">
    <text evidence="5">Multiubiquitin chain receptor involved in modulation of proteasomal degradation. Involved in nucleotide excision repair.</text>
</comment>
<dbReference type="GO" id="GO:0003684">
    <property type="term" value="F:damaged DNA binding"/>
    <property type="evidence" value="ECO:0007669"/>
    <property type="project" value="UniProtKB-UniRule"/>
</dbReference>
<feature type="compositionally biased region" description="Low complexity" evidence="6">
    <location>
        <begin position="299"/>
        <end position="312"/>
    </location>
</feature>
<dbReference type="Gene3D" id="1.10.8.10">
    <property type="entry name" value="DNA helicase RuvA subunit, C-terminal domain"/>
    <property type="match status" value="2"/>
</dbReference>
<organism evidence="8 9">
    <name type="scientific">Chenopodium quinoa</name>
    <name type="common">Quinoa</name>
    <dbReference type="NCBI Taxonomy" id="63459"/>
    <lineage>
        <taxon>Eukaryota</taxon>
        <taxon>Viridiplantae</taxon>
        <taxon>Streptophyta</taxon>
        <taxon>Embryophyta</taxon>
        <taxon>Tracheophyta</taxon>
        <taxon>Spermatophyta</taxon>
        <taxon>Magnoliopsida</taxon>
        <taxon>eudicotyledons</taxon>
        <taxon>Gunneridae</taxon>
        <taxon>Pentapetalae</taxon>
        <taxon>Caryophyllales</taxon>
        <taxon>Chenopodiaceae</taxon>
        <taxon>Chenopodioideae</taxon>
        <taxon>Atripliceae</taxon>
        <taxon>Chenopodium</taxon>
    </lineage>
</organism>
<evidence type="ECO:0000256" key="2">
    <source>
        <dbReference type="ARBA" id="ARBA00022763"/>
    </source>
</evidence>
<dbReference type="GO" id="GO:0070628">
    <property type="term" value="F:proteasome binding"/>
    <property type="evidence" value="ECO:0007669"/>
    <property type="project" value="TreeGrafter"/>
</dbReference>
<dbReference type="GO" id="GO:0005654">
    <property type="term" value="C:nucleoplasm"/>
    <property type="evidence" value="ECO:0007669"/>
    <property type="project" value="TreeGrafter"/>
</dbReference>
<protein>
    <recommendedName>
        <fullName evidence="5">Ubiquitin receptor RAD23</fullName>
    </recommendedName>
    <alternativeName>
        <fullName evidence="5">DNA repair protein RAD23</fullName>
    </alternativeName>
</protein>
<keyword evidence="5" id="KW-0963">Cytoplasm</keyword>
<feature type="compositionally biased region" description="Low complexity" evidence="6">
    <location>
        <begin position="271"/>
        <end position="288"/>
    </location>
</feature>
<dbReference type="EnsemblPlants" id="AUR62035244-RA">
    <property type="protein sequence ID" value="AUR62035244-RA:cds"/>
    <property type="gene ID" value="AUR62035244"/>
</dbReference>
<feature type="region of interest" description="Disordered" evidence="6">
    <location>
        <begin position="299"/>
        <end position="318"/>
    </location>
</feature>
<dbReference type="FunFam" id="1.10.10.540:FF:000001">
    <property type="entry name" value="UV excision repair protein RAD23 B"/>
    <property type="match status" value="1"/>
</dbReference>
<feature type="region of interest" description="Disordered" evidence="6">
    <location>
        <begin position="1"/>
        <end position="52"/>
    </location>
</feature>
<dbReference type="PANTHER" id="PTHR10621:SF35">
    <property type="entry name" value="UBIQUITIN RECEPTOR RAD23C"/>
    <property type="match status" value="1"/>
</dbReference>
<dbReference type="GO" id="GO:0005829">
    <property type="term" value="C:cytosol"/>
    <property type="evidence" value="ECO:0007669"/>
    <property type="project" value="TreeGrafter"/>
</dbReference>
<dbReference type="GO" id="GO:0043161">
    <property type="term" value="P:proteasome-mediated ubiquitin-dependent protein catabolic process"/>
    <property type="evidence" value="ECO:0007669"/>
    <property type="project" value="UniProtKB-UniRule"/>
</dbReference>
<evidence type="ECO:0000256" key="5">
    <source>
        <dbReference type="RuleBase" id="RU367049"/>
    </source>
</evidence>
<accession>A0A803MU22</accession>
<dbReference type="AlphaFoldDB" id="A0A803MU22"/>
<reference evidence="8" key="1">
    <citation type="journal article" date="2017" name="Nature">
        <title>The genome of Chenopodium quinoa.</title>
        <authorList>
            <person name="Jarvis D.E."/>
            <person name="Ho Y.S."/>
            <person name="Lightfoot D.J."/>
            <person name="Schmoeckel S.M."/>
            <person name="Li B."/>
            <person name="Borm T.J.A."/>
            <person name="Ohyanagi H."/>
            <person name="Mineta K."/>
            <person name="Michell C.T."/>
            <person name="Saber N."/>
            <person name="Kharbatia N.M."/>
            <person name="Rupper R.R."/>
            <person name="Sharp A.R."/>
            <person name="Dally N."/>
            <person name="Boughton B.A."/>
            <person name="Woo Y.H."/>
            <person name="Gao G."/>
            <person name="Schijlen E.G.W.M."/>
            <person name="Guo X."/>
            <person name="Momin A.A."/>
            <person name="Negrao S."/>
            <person name="Al-Babili S."/>
            <person name="Gehring C."/>
            <person name="Roessner U."/>
            <person name="Jung C."/>
            <person name="Murphy K."/>
            <person name="Arold S.T."/>
            <person name="Gojobori T."/>
            <person name="van der Linden C.G."/>
            <person name="van Loo E.N."/>
            <person name="Jellen E.N."/>
            <person name="Maughan P.J."/>
            <person name="Tester M."/>
        </authorList>
    </citation>
    <scope>NUCLEOTIDE SEQUENCE [LARGE SCALE GENOMIC DNA]</scope>
    <source>
        <strain evidence="8">cv. PI 614886</strain>
    </source>
</reference>
<evidence type="ECO:0000256" key="1">
    <source>
        <dbReference type="ARBA" id="ARBA00022737"/>
    </source>
</evidence>
<keyword evidence="3 5" id="KW-0234">DNA repair</keyword>
<evidence type="ECO:0000256" key="3">
    <source>
        <dbReference type="ARBA" id="ARBA00023204"/>
    </source>
</evidence>
<sequence>MSKSLAGDSSVAAAAMTAEAPASPESPPVEAFTKPPITVTDASLPAPMPTSVPAPIKSSVPESDVGGQAASNLVVRNELITIQLILDMGGGIWDRDTVVHALRAASNNPEIAVEYLYSGLPSVGSNAVPSGALDFLRNSEQFQALRAMVQANPQILQPMLQEFGKHNPNVMRLIQEHQTEFHRLLNEPIEGEKGNILEQFAPAMPQAVQVTAGEHAAIERISPQWPSLEAMGFDRSTVLEAYFACNKNEELTANYLLDHVHEKSIEKEAPADVGPSGAAADVGSSGAATDVGSTRAAANVGSTGAAANVGSSEALVAEEKLTEKKQKRIKLAATKG</sequence>
<dbReference type="SUPFAM" id="SSF46934">
    <property type="entry name" value="UBA-like"/>
    <property type="match status" value="2"/>
</dbReference>
<dbReference type="FunFam" id="1.10.8.10:FF:000002">
    <property type="entry name" value="UV excision repair protein RAD23 homolog"/>
    <property type="match status" value="1"/>
</dbReference>
<dbReference type="GO" id="GO:0031593">
    <property type="term" value="F:polyubiquitin modification-dependent protein binding"/>
    <property type="evidence" value="ECO:0007669"/>
    <property type="project" value="UniProtKB-UniRule"/>
</dbReference>
<proteinExistence type="inferred from homology"/>
<evidence type="ECO:0000313" key="9">
    <source>
        <dbReference type="Proteomes" id="UP000596660"/>
    </source>
</evidence>
<name>A0A803MU22_CHEQI</name>
<comment type="similarity">
    <text evidence="5">Belongs to the RAD23 family.</text>
</comment>
<dbReference type="SMART" id="SM00727">
    <property type="entry name" value="STI1"/>
    <property type="match status" value="1"/>
</dbReference>
<keyword evidence="1" id="KW-0677">Repeat</keyword>
<dbReference type="InterPro" id="IPR036353">
    <property type="entry name" value="XPC-bd_sf"/>
</dbReference>
<comment type="subcellular location">
    <subcellularLocation>
        <location evidence="5">Nucleus</location>
    </subcellularLocation>
    <subcellularLocation>
        <location evidence="5">Cytoplasm</location>
    </subcellularLocation>
</comment>
<feature type="domain" description="UBA" evidence="7">
    <location>
        <begin position="216"/>
        <end position="259"/>
    </location>
</feature>